<dbReference type="RefSeq" id="WP_000013904.1">
    <property type="nucleotide sequence ID" value="NC_013853.1"/>
</dbReference>
<protein>
    <submittedName>
        <fullName evidence="1">Uncharacterized protein</fullName>
    </submittedName>
</protein>
<proteinExistence type="predicted"/>
<reference evidence="1 2" key="1">
    <citation type="journal article" date="2010" name="PLoS ONE">
        <title>The genome of Streptococcus mitis B6--what is a commensal?</title>
        <authorList>
            <person name="Denapaite D."/>
            <person name="Brueckner R."/>
            <person name="Nuhn M."/>
            <person name="Reichmann P."/>
            <person name="Henrich B."/>
            <person name="Maurer P."/>
            <person name="Schaehle Y."/>
            <person name="Selbmann P."/>
            <person name="Zimmermann W."/>
            <person name="Wambutt R."/>
            <person name="Hakenbeck R."/>
        </authorList>
    </citation>
    <scope>NUCLEOTIDE SEQUENCE [LARGE SCALE GENOMIC DNA]</scope>
    <source>
        <strain evidence="1 2">B6</strain>
    </source>
</reference>
<dbReference type="EMBL" id="FN568063">
    <property type="protein sequence ID" value="CBJ22345.1"/>
    <property type="molecule type" value="Genomic_DNA"/>
</dbReference>
<dbReference type="HOGENOM" id="CLU_1189378_0_0_9"/>
<name>D3H900_STRM6</name>
<dbReference type="Proteomes" id="UP000008563">
    <property type="component" value="Chromosome"/>
</dbReference>
<evidence type="ECO:0000313" key="2">
    <source>
        <dbReference type="Proteomes" id="UP000008563"/>
    </source>
</evidence>
<organism evidence="1 2">
    <name type="scientific">Streptococcus mitis (strain B6)</name>
    <dbReference type="NCBI Taxonomy" id="365659"/>
    <lineage>
        <taxon>Bacteria</taxon>
        <taxon>Bacillati</taxon>
        <taxon>Bacillota</taxon>
        <taxon>Bacilli</taxon>
        <taxon>Lactobacillales</taxon>
        <taxon>Streptococcaceae</taxon>
        <taxon>Streptococcus</taxon>
        <taxon>Streptococcus mitis group</taxon>
    </lineage>
</organism>
<dbReference type="OrthoDB" id="9884629at2"/>
<sequence length="233" mass="27648">MANSSEAHGRVYIKASNLKTIEYFLLIQEERNKYVYYPTDIIDSQSNISDIVSSRTTQENGYYICNMWFTAEGRWCFENNIDDFFDCTLFQDTDDVLIRQMKEYVCSQDIQIKFEYVDAEASQNFVKEQEATITYNSKTKDISIDVKTIKELPYTAENLIVYGYYECDEIVSVQFLLDYYDDYLRGNEFYLKHKDGIVPILEKQQEKEEIFFFLESLESSIPELKEFVEKNKE</sequence>
<dbReference type="PATRIC" id="fig|365659.3.peg.1106"/>
<gene>
    <name evidence="1" type="ordered locus">smi_1098</name>
</gene>
<accession>D3H900</accession>
<dbReference type="KEGG" id="smb:smi_1098"/>
<evidence type="ECO:0000313" key="1">
    <source>
        <dbReference type="EMBL" id="CBJ22345.1"/>
    </source>
</evidence>
<dbReference type="AlphaFoldDB" id="D3H900"/>
<dbReference type="STRING" id="365659.smi_1098"/>